<evidence type="ECO:0000256" key="2">
    <source>
        <dbReference type="SAM" id="SignalP"/>
    </source>
</evidence>
<organism evidence="3 4">
    <name type="scientific">Schistosoma japonicum</name>
    <name type="common">Blood fluke</name>
    <dbReference type="NCBI Taxonomy" id="6182"/>
    <lineage>
        <taxon>Eukaryota</taxon>
        <taxon>Metazoa</taxon>
        <taxon>Spiralia</taxon>
        <taxon>Lophotrochozoa</taxon>
        <taxon>Platyhelminthes</taxon>
        <taxon>Trematoda</taxon>
        <taxon>Digenea</taxon>
        <taxon>Strigeidida</taxon>
        <taxon>Schistosomatoidea</taxon>
        <taxon>Schistosomatidae</taxon>
        <taxon>Schistosoma</taxon>
    </lineage>
</organism>
<feature type="compositionally biased region" description="Polar residues" evidence="1">
    <location>
        <begin position="186"/>
        <end position="205"/>
    </location>
</feature>
<dbReference type="AlphaFoldDB" id="A0A4Z2DK74"/>
<feature type="compositionally biased region" description="Basic and acidic residues" evidence="1">
    <location>
        <begin position="89"/>
        <end position="98"/>
    </location>
</feature>
<keyword evidence="2" id="KW-0732">Signal</keyword>
<reference evidence="3 4" key="1">
    <citation type="submission" date="2019-03" db="EMBL/GenBank/DDBJ databases">
        <title>An improved genome assembly of the fluke Schistosoma japonicum.</title>
        <authorList>
            <person name="Hu W."/>
            <person name="Luo F."/>
            <person name="Yin M."/>
            <person name="Mo X."/>
            <person name="Sun C."/>
            <person name="Wu Q."/>
            <person name="Zhu B."/>
            <person name="Xiang M."/>
            <person name="Wang J."/>
            <person name="Wang Y."/>
            <person name="Zhang T."/>
            <person name="Xu B."/>
            <person name="Zheng H."/>
            <person name="Feng Z."/>
        </authorList>
    </citation>
    <scope>NUCLEOTIDE SEQUENCE [LARGE SCALE GENOMIC DNA]</scope>
    <source>
        <strain evidence="3">HuSjv2</strain>
        <tissue evidence="3">Worms</tissue>
    </source>
</reference>
<proteinExistence type="predicted"/>
<feature type="compositionally biased region" description="Basic and acidic residues" evidence="1">
    <location>
        <begin position="206"/>
        <end position="219"/>
    </location>
</feature>
<sequence>MQLQLHNFFTLCLTLIITVESLRHHHGNDQSHKLYDNGNENESENKENSDQISENDHHEDMNSNDSNHVHNGLARWGEENPYQQDSDDDEKHTTTEEEHNAEEEEEGEKGKDKETKRAENYNEQAYTQQAANNSLDHQHEGIANWGNRQPEHDDDGDTAILNGADDNTQESDGNKTLYNETHKHANTTNHSKIWSNPVQINQSSPHDPENYNHDHDNNHNDGNSTDSSHDSQIIDHLVDPLLSNMYVTDNQSSIVMKTHNDTDDLTAERSCRKCIKWQQLQLTLPCLLYPINVDAPEDVNKTKIIYVHVMRKVIARINRSLNELLSDMELY</sequence>
<feature type="region of interest" description="Disordered" evidence="1">
    <location>
        <begin position="27"/>
        <end position="116"/>
    </location>
</feature>
<feature type="region of interest" description="Disordered" evidence="1">
    <location>
        <begin position="141"/>
        <end position="230"/>
    </location>
</feature>
<protein>
    <submittedName>
        <fullName evidence="3">Uncharacterized protein</fullName>
    </submittedName>
</protein>
<gene>
    <name evidence="3" type="ORF">EWB00_000048</name>
</gene>
<feature type="compositionally biased region" description="Polar residues" evidence="1">
    <location>
        <begin position="170"/>
        <end position="179"/>
    </location>
</feature>
<dbReference type="Proteomes" id="UP000311919">
    <property type="component" value="Unassembled WGS sequence"/>
</dbReference>
<comment type="caution">
    <text evidence="3">The sequence shown here is derived from an EMBL/GenBank/DDBJ whole genome shotgun (WGS) entry which is preliminary data.</text>
</comment>
<accession>A0A4Z2DK74</accession>
<evidence type="ECO:0000256" key="1">
    <source>
        <dbReference type="SAM" id="MobiDB-lite"/>
    </source>
</evidence>
<feature type="chain" id="PRO_5021241538" evidence="2">
    <location>
        <begin position="22"/>
        <end position="331"/>
    </location>
</feature>
<keyword evidence="4" id="KW-1185">Reference proteome</keyword>
<evidence type="ECO:0000313" key="4">
    <source>
        <dbReference type="Proteomes" id="UP000311919"/>
    </source>
</evidence>
<dbReference type="EMBL" id="SKCS01000101">
    <property type="protein sequence ID" value="TNN16903.1"/>
    <property type="molecule type" value="Genomic_DNA"/>
</dbReference>
<feature type="signal peptide" evidence="2">
    <location>
        <begin position="1"/>
        <end position="21"/>
    </location>
</feature>
<name>A0A4Z2DK74_SCHJA</name>
<evidence type="ECO:0000313" key="3">
    <source>
        <dbReference type="EMBL" id="TNN16903.1"/>
    </source>
</evidence>
<dbReference type="OrthoDB" id="6279818at2759"/>
<feature type="compositionally biased region" description="Basic and acidic residues" evidence="1">
    <location>
        <begin position="43"/>
        <end position="61"/>
    </location>
</feature>